<dbReference type="SMART" id="SM00727">
    <property type="entry name" value="STI1"/>
    <property type="match status" value="1"/>
</dbReference>
<dbReference type="InterPro" id="IPR041243">
    <property type="entry name" value="STI1/HOP_DP"/>
</dbReference>
<dbReference type="EMBL" id="MIGC01000938">
    <property type="protein sequence ID" value="PHJ23903.1"/>
    <property type="molecule type" value="Genomic_DNA"/>
</dbReference>
<comment type="caution">
    <text evidence="5">The sequence shown here is derived from an EMBL/GenBank/DDBJ whole genome shotgun (WGS) entry which is preliminary data.</text>
</comment>
<dbReference type="PANTHER" id="PTHR45883:SF2">
    <property type="entry name" value="HSC70-INTERACTING PROTEIN"/>
    <property type="match status" value="1"/>
</dbReference>
<dbReference type="Gene3D" id="1.10.260.100">
    <property type="match status" value="1"/>
</dbReference>
<keyword evidence="6" id="KW-1185">Reference proteome</keyword>
<dbReference type="Proteomes" id="UP000221165">
    <property type="component" value="Unassembled WGS sequence"/>
</dbReference>
<evidence type="ECO:0000256" key="2">
    <source>
        <dbReference type="ARBA" id="ARBA00022803"/>
    </source>
</evidence>
<feature type="domain" description="STI1" evidence="4">
    <location>
        <begin position="374"/>
        <end position="413"/>
    </location>
</feature>
<dbReference type="InterPro" id="IPR011990">
    <property type="entry name" value="TPR-like_helical_dom_sf"/>
</dbReference>
<evidence type="ECO:0000259" key="4">
    <source>
        <dbReference type="SMART" id="SM00727"/>
    </source>
</evidence>
<sequence length="435" mass="46480">MAALSPQKVAELKTFISLCRRDPSIVHRPELLFFKEYLESLHASIPPASGSGSGAGATERETEQAEPSEEVSEEEASSESDLGELDEQTLKDDAVIPPETTAPPPLAPVEERELTEEELDRLAKLKEEACSACEANNFELALEKYTAALQLGNPTALLYTRRADVLLKLDRPVACTRDCDQALALNPDNARAYKIRGKANRLLGKWREAHRDLDMGQKLDYDDALWDMQKLVDEKYKKIEEHERKLERRREEKERARREKEARRRRAAAQRAYDEQKKRESADTGSFPGGYPGGFPSFGMGGGFPGGAYGNPAAGGMPGCCGAGMPGGSGAGMPGGCGSGVHGSRAGGIHGGGIPGGAGGMPGGMGNLLGALNDPELKKLFENPKMMAAFQDIMSNPSAMSKYASDPEVMAAMGNLTSKFGGGVPGGQFAAGSQM</sequence>
<feature type="region of interest" description="Disordered" evidence="3">
    <location>
        <begin position="45"/>
        <end position="114"/>
    </location>
</feature>
<dbReference type="PANTHER" id="PTHR45883">
    <property type="entry name" value="HSC70-INTERACTING PROTEIN"/>
    <property type="match status" value="1"/>
</dbReference>
<dbReference type="GeneID" id="94425660"/>
<evidence type="ECO:0000313" key="6">
    <source>
        <dbReference type="Proteomes" id="UP000221165"/>
    </source>
</evidence>
<feature type="region of interest" description="Disordered" evidence="3">
    <location>
        <begin position="244"/>
        <end position="290"/>
    </location>
</feature>
<dbReference type="VEuPathDB" id="ToxoDB:CSUI_002247"/>
<dbReference type="CDD" id="cd14438">
    <property type="entry name" value="Hip_N"/>
    <property type="match status" value="1"/>
</dbReference>
<organism evidence="5 6">
    <name type="scientific">Cystoisospora suis</name>
    <dbReference type="NCBI Taxonomy" id="483139"/>
    <lineage>
        <taxon>Eukaryota</taxon>
        <taxon>Sar</taxon>
        <taxon>Alveolata</taxon>
        <taxon>Apicomplexa</taxon>
        <taxon>Conoidasida</taxon>
        <taxon>Coccidia</taxon>
        <taxon>Eucoccidiorida</taxon>
        <taxon>Eimeriorina</taxon>
        <taxon>Sarcocystidae</taxon>
        <taxon>Cystoisospora</taxon>
    </lineage>
</organism>
<dbReference type="Pfam" id="PF17830">
    <property type="entry name" value="STI1-HOP_DP"/>
    <property type="match status" value="1"/>
</dbReference>
<keyword evidence="2" id="KW-0802">TPR repeat</keyword>
<feature type="compositionally biased region" description="Basic and acidic residues" evidence="3">
    <location>
        <begin position="272"/>
        <end position="282"/>
    </location>
</feature>
<dbReference type="InterPro" id="IPR034649">
    <property type="entry name" value="Hip_N"/>
</dbReference>
<reference evidence="5 6" key="1">
    <citation type="journal article" date="2017" name="Int. J. Parasitol.">
        <title>The genome of the protozoan parasite Cystoisospora suis and a reverse vaccinology approach to identify vaccine candidates.</title>
        <authorList>
            <person name="Palmieri N."/>
            <person name="Shrestha A."/>
            <person name="Ruttkowski B."/>
            <person name="Beck T."/>
            <person name="Vogl C."/>
            <person name="Tomley F."/>
            <person name="Blake D.P."/>
            <person name="Joachim A."/>
        </authorList>
    </citation>
    <scope>NUCLEOTIDE SEQUENCE [LARGE SCALE GENOMIC DNA]</scope>
    <source>
        <strain evidence="5 6">Wien I</strain>
    </source>
</reference>
<dbReference type="FunFam" id="6.10.250.3420:FF:000001">
    <property type="entry name" value="Hsc70-interacting protein-like protein"/>
    <property type="match status" value="1"/>
</dbReference>
<dbReference type="InterPro" id="IPR019734">
    <property type="entry name" value="TPR_rpt"/>
</dbReference>
<gene>
    <name evidence="5" type="ORF">CSUI_002247</name>
</gene>
<name>A0A2C6L9Z9_9APIC</name>
<feature type="compositionally biased region" description="Basic and acidic residues" evidence="3">
    <location>
        <begin position="244"/>
        <end position="262"/>
    </location>
</feature>
<dbReference type="InterPro" id="IPR006636">
    <property type="entry name" value="STI1_HS-bd"/>
</dbReference>
<accession>A0A2C6L9Z9</accession>
<dbReference type="OrthoDB" id="533763at2759"/>
<dbReference type="Gene3D" id="1.25.40.10">
    <property type="entry name" value="Tetratricopeptide repeat domain"/>
    <property type="match status" value="1"/>
</dbReference>
<dbReference type="AlphaFoldDB" id="A0A2C6L9Z9"/>
<evidence type="ECO:0000313" key="5">
    <source>
        <dbReference type="EMBL" id="PHJ23903.1"/>
    </source>
</evidence>
<dbReference type="GO" id="GO:0046983">
    <property type="term" value="F:protein dimerization activity"/>
    <property type="evidence" value="ECO:0007669"/>
    <property type="project" value="InterPro"/>
</dbReference>
<evidence type="ECO:0000256" key="3">
    <source>
        <dbReference type="SAM" id="MobiDB-lite"/>
    </source>
</evidence>
<dbReference type="SUPFAM" id="SSF48452">
    <property type="entry name" value="TPR-like"/>
    <property type="match status" value="1"/>
</dbReference>
<protein>
    <submittedName>
        <fullName evidence="5">Hsp70 interacting protein hip</fullName>
    </submittedName>
</protein>
<keyword evidence="1" id="KW-0677">Repeat</keyword>
<dbReference type="GO" id="GO:0030544">
    <property type="term" value="F:Hsp70 protein binding"/>
    <property type="evidence" value="ECO:0007669"/>
    <property type="project" value="TreeGrafter"/>
</dbReference>
<proteinExistence type="predicted"/>
<dbReference type="RefSeq" id="XP_067925577.1">
    <property type="nucleotide sequence ID" value="XM_068062449.1"/>
</dbReference>
<dbReference type="Pfam" id="PF18253">
    <property type="entry name" value="HipN"/>
    <property type="match status" value="1"/>
</dbReference>
<evidence type="ECO:0000256" key="1">
    <source>
        <dbReference type="ARBA" id="ARBA00022737"/>
    </source>
</evidence>
<feature type="compositionally biased region" description="Acidic residues" evidence="3">
    <location>
        <begin position="64"/>
        <end position="87"/>
    </location>
</feature>
<dbReference type="Gene3D" id="6.10.250.3420">
    <property type="match status" value="1"/>
</dbReference>
<dbReference type="SMART" id="SM00028">
    <property type="entry name" value="TPR"/>
    <property type="match status" value="3"/>
</dbReference>